<comment type="caution">
    <text evidence="10">The sequence shown here is derived from an EMBL/GenBank/DDBJ whole genome shotgun (WGS) entry which is preliminary data.</text>
</comment>
<feature type="region of interest" description="Disordered" evidence="8">
    <location>
        <begin position="78"/>
        <end position="168"/>
    </location>
</feature>
<dbReference type="PROSITE" id="PS50048">
    <property type="entry name" value="ZN2_CY6_FUNGAL_2"/>
    <property type="match status" value="1"/>
</dbReference>
<dbReference type="GeneID" id="89980466"/>
<gene>
    <name evidence="10" type="ORF">LTR84_012319</name>
</gene>
<dbReference type="Pfam" id="PF00172">
    <property type="entry name" value="Zn_clus"/>
    <property type="match status" value="1"/>
</dbReference>
<evidence type="ECO:0000256" key="2">
    <source>
        <dbReference type="ARBA" id="ARBA00022723"/>
    </source>
</evidence>
<comment type="subcellular location">
    <subcellularLocation>
        <location evidence="1">Nucleus</location>
    </subcellularLocation>
</comment>
<dbReference type="GO" id="GO:0000981">
    <property type="term" value="F:DNA-binding transcription factor activity, RNA polymerase II-specific"/>
    <property type="evidence" value="ECO:0007669"/>
    <property type="project" value="InterPro"/>
</dbReference>
<dbReference type="InterPro" id="IPR036864">
    <property type="entry name" value="Zn2-C6_fun-type_DNA-bd_sf"/>
</dbReference>
<dbReference type="InterPro" id="IPR001138">
    <property type="entry name" value="Zn2Cys6_DnaBD"/>
</dbReference>
<dbReference type="CDD" id="cd00067">
    <property type="entry name" value="GAL4"/>
    <property type="match status" value="1"/>
</dbReference>
<dbReference type="InterPro" id="IPR051615">
    <property type="entry name" value="Transcr_Regulatory_Elem"/>
</dbReference>
<evidence type="ECO:0000313" key="11">
    <source>
        <dbReference type="Proteomes" id="UP001358417"/>
    </source>
</evidence>
<dbReference type="GO" id="GO:0003677">
    <property type="term" value="F:DNA binding"/>
    <property type="evidence" value="ECO:0007669"/>
    <property type="project" value="UniProtKB-KW"/>
</dbReference>
<dbReference type="GO" id="GO:0006351">
    <property type="term" value="P:DNA-templated transcription"/>
    <property type="evidence" value="ECO:0007669"/>
    <property type="project" value="InterPro"/>
</dbReference>
<dbReference type="PROSITE" id="PS00463">
    <property type="entry name" value="ZN2_CY6_FUNGAL_1"/>
    <property type="match status" value="1"/>
</dbReference>
<evidence type="ECO:0000313" key="10">
    <source>
        <dbReference type="EMBL" id="KAK5056787.1"/>
    </source>
</evidence>
<evidence type="ECO:0000259" key="9">
    <source>
        <dbReference type="PROSITE" id="PS50048"/>
    </source>
</evidence>
<dbReference type="Gene3D" id="4.10.240.10">
    <property type="entry name" value="Zn(2)-C6 fungal-type DNA-binding domain"/>
    <property type="match status" value="1"/>
</dbReference>
<organism evidence="10 11">
    <name type="scientific">Exophiala bonariae</name>
    <dbReference type="NCBI Taxonomy" id="1690606"/>
    <lineage>
        <taxon>Eukaryota</taxon>
        <taxon>Fungi</taxon>
        <taxon>Dikarya</taxon>
        <taxon>Ascomycota</taxon>
        <taxon>Pezizomycotina</taxon>
        <taxon>Eurotiomycetes</taxon>
        <taxon>Chaetothyriomycetidae</taxon>
        <taxon>Chaetothyriales</taxon>
        <taxon>Herpotrichiellaceae</taxon>
        <taxon>Exophiala</taxon>
    </lineage>
</organism>
<dbReference type="Pfam" id="PF04082">
    <property type="entry name" value="Fungal_trans"/>
    <property type="match status" value="1"/>
</dbReference>
<keyword evidence="7" id="KW-0539">Nucleus</keyword>
<dbReference type="EMBL" id="JAVRRD010000007">
    <property type="protein sequence ID" value="KAK5056787.1"/>
    <property type="molecule type" value="Genomic_DNA"/>
</dbReference>
<dbReference type="CDD" id="cd12148">
    <property type="entry name" value="fungal_TF_MHR"/>
    <property type="match status" value="1"/>
</dbReference>
<dbReference type="AlphaFoldDB" id="A0AAV9NFV7"/>
<dbReference type="InterPro" id="IPR007219">
    <property type="entry name" value="XnlR_reg_dom"/>
</dbReference>
<dbReference type="PANTHER" id="PTHR31313">
    <property type="entry name" value="TY1 ENHANCER ACTIVATOR"/>
    <property type="match status" value="1"/>
</dbReference>
<dbReference type="Proteomes" id="UP001358417">
    <property type="component" value="Unassembled WGS sequence"/>
</dbReference>
<sequence length="749" mass="84835">MPLQASQRPPIVARGACRTCKTCRRKKVKCEGQKPECSTCRARGWVCEYPEDGRKTAVRSKKADIRSLQRQIEELKGQMKEQLSTNDPSDADHTNPTRVSNESVNVSHHLSLIPSYEPDPSPRTLDWQDLSPPRRGEESSTARPSLGDVQEPAEGHGVSSPEPQVDNSEMQIYGGTSLLHDRSNGDFWSNPPSKVDENDAGYKSAARDRLISQAALSRQKEVNLCSNPSLTANIDFDGIPMNLAMHLLDLHWSRLHLIYLQSYRPAIIDSLINNGPYVSKLLLNAIYLQSSLYSDREGLRLDSQDPRTTGMAFYKRFKTLVAECIDEPTMPTVLGLLICGTCLVPYGKQSAGWVYCGMAYRMMVDLGYHLNIPKTPQERAKFGLSATDIEIRRRIYWGAYISDKYQSLWIGRAPAVHESDSNIPEEFLDSFDEMGQWTPYVDPEAQSLSLGLLVYQPRPCYALSTFQSLLRLSIIAAQVIDDLYSVKSATAPQSILLQKKRELTARLTEWNENLPAHLRFDPDKDNTPPPHQLNLHITSQTLVILVEQAFLNRVHFNFTLDQASQEKSCKNCIKAAFKIWRLLEAYKKTFTLRHAHYGEFYAAYSAVLVILQQAPENHEEYIECIKFFWSMLSEPQRRSLGFALGLKKPFRLLKARMRRMNFVAEQINLDEPENPVDGHHPSGETLFNRSGKKSLLLIILIASPTWTDAALGWQPGGPVGSDAWPQPWYDTMTDNMFFADHSMFGLFTQ</sequence>
<proteinExistence type="predicted"/>
<feature type="compositionally biased region" description="Polar residues" evidence="8">
    <location>
        <begin position="96"/>
        <end position="108"/>
    </location>
</feature>
<keyword evidence="5" id="KW-0238">DNA-binding</keyword>
<evidence type="ECO:0000256" key="8">
    <source>
        <dbReference type="SAM" id="MobiDB-lite"/>
    </source>
</evidence>
<keyword evidence="11" id="KW-1185">Reference proteome</keyword>
<feature type="domain" description="Zn(2)-C6 fungal-type" evidence="9">
    <location>
        <begin position="19"/>
        <end position="49"/>
    </location>
</feature>
<dbReference type="GO" id="GO:0008270">
    <property type="term" value="F:zinc ion binding"/>
    <property type="evidence" value="ECO:0007669"/>
    <property type="project" value="InterPro"/>
</dbReference>
<evidence type="ECO:0000256" key="4">
    <source>
        <dbReference type="ARBA" id="ARBA00023015"/>
    </source>
</evidence>
<keyword evidence="6" id="KW-0804">Transcription</keyword>
<dbReference type="RefSeq" id="XP_064708503.1">
    <property type="nucleotide sequence ID" value="XM_064855843.1"/>
</dbReference>
<dbReference type="PANTHER" id="PTHR31313:SF86">
    <property type="entry name" value="ZN(2)-C6 FUNGAL-TYPE DOMAIN-CONTAINING PROTEIN"/>
    <property type="match status" value="1"/>
</dbReference>
<name>A0AAV9NFV7_9EURO</name>
<dbReference type="SMART" id="SM00906">
    <property type="entry name" value="Fungal_trans"/>
    <property type="match status" value="1"/>
</dbReference>
<dbReference type="GO" id="GO:0005634">
    <property type="term" value="C:nucleus"/>
    <property type="evidence" value="ECO:0007669"/>
    <property type="project" value="UniProtKB-SubCell"/>
</dbReference>
<keyword evidence="4" id="KW-0805">Transcription regulation</keyword>
<evidence type="ECO:0000256" key="1">
    <source>
        <dbReference type="ARBA" id="ARBA00004123"/>
    </source>
</evidence>
<protein>
    <recommendedName>
        <fullName evidence="9">Zn(2)-C6 fungal-type domain-containing protein</fullName>
    </recommendedName>
</protein>
<evidence type="ECO:0000256" key="3">
    <source>
        <dbReference type="ARBA" id="ARBA00022833"/>
    </source>
</evidence>
<keyword evidence="2" id="KW-0479">Metal-binding</keyword>
<keyword evidence="3" id="KW-0862">Zinc</keyword>
<dbReference type="SMART" id="SM00066">
    <property type="entry name" value="GAL4"/>
    <property type="match status" value="1"/>
</dbReference>
<reference evidence="10 11" key="1">
    <citation type="submission" date="2023-08" db="EMBL/GenBank/DDBJ databases">
        <title>Black Yeasts Isolated from many extreme environments.</title>
        <authorList>
            <person name="Coleine C."/>
            <person name="Stajich J.E."/>
            <person name="Selbmann L."/>
        </authorList>
    </citation>
    <scope>NUCLEOTIDE SEQUENCE [LARGE SCALE GENOMIC DNA]</scope>
    <source>
        <strain evidence="10 11">CCFEE 5792</strain>
    </source>
</reference>
<evidence type="ECO:0000256" key="7">
    <source>
        <dbReference type="ARBA" id="ARBA00023242"/>
    </source>
</evidence>
<dbReference type="SUPFAM" id="SSF57701">
    <property type="entry name" value="Zn2/Cys6 DNA-binding domain"/>
    <property type="match status" value="1"/>
</dbReference>
<evidence type="ECO:0000256" key="6">
    <source>
        <dbReference type="ARBA" id="ARBA00023163"/>
    </source>
</evidence>
<evidence type="ECO:0000256" key="5">
    <source>
        <dbReference type="ARBA" id="ARBA00023125"/>
    </source>
</evidence>
<accession>A0AAV9NFV7</accession>